<evidence type="ECO:0000313" key="1">
    <source>
        <dbReference type="EMBL" id="ABX02663.1"/>
    </source>
</evidence>
<dbReference type="EMBL" id="CP000875">
    <property type="protein sequence ID" value="ABX02663.1"/>
    <property type="molecule type" value="Genomic_DNA"/>
</dbReference>
<dbReference type="BioCyc" id="HAUR316274:GHYA-11-MONOMER"/>
<protein>
    <submittedName>
        <fullName evidence="1">Uncharacterized protein</fullName>
    </submittedName>
</protein>
<dbReference type="KEGG" id="hau:Haur_0011"/>
<sequence length="124" mass="14216">MIGGGLIFSLTASPSRCERPAQRSNPMMQEYDLSYQRQHELLEHLAELANWWRFANTARRPMLVEAYHETLDALYTAGWNAELAPPQLLPPWLMPDCYLAKHPHPCANDPQSLHDLFGERDCIA</sequence>
<accession>A9B4A6</accession>
<dbReference type="InParanoid" id="A9B4A6"/>
<dbReference type="HOGENOM" id="CLU_2000763_0_0_0"/>
<name>A9B4A6_HERA2</name>
<dbReference type="Proteomes" id="UP000000787">
    <property type="component" value="Chromosome"/>
</dbReference>
<gene>
    <name evidence="1" type="ordered locus">Haur_0011</name>
</gene>
<keyword evidence="2" id="KW-1185">Reference proteome</keyword>
<organism evidence="1 2">
    <name type="scientific">Herpetosiphon aurantiacus (strain ATCC 23779 / DSM 785 / 114-95)</name>
    <dbReference type="NCBI Taxonomy" id="316274"/>
    <lineage>
        <taxon>Bacteria</taxon>
        <taxon>Bacillati</taxon>
        <taxon>Chloroflexota</taxon>
        <taxon>Chloroflexia</taxon>
        <taxon>Herpetosiphonales</taxon>
        <taxon>Herpetosiphonaceae</taxon>
        <taxon>Herpetosiphon</taxon>
    </lineage>
</organism>
<evidence type="ECO:0000313" key="2">
    <source>
        <dbReference type="Proteomes" id="UP000000787"/>
    </source>
</evidence>
<reference evidence="1 2" key="1">
    <citation type="journal article" date="2011" name="Stand. Genomic Sci.">
        <title>Complete genome sequence of the filamentous gliding predatory bacterium Herpetosiphon aurantiacus type strain (114-95(T)).</title>
        <authorList>
            <person name="Kiss H."/>
            <person name="Nett M."/>
            <person name="Domin N."/>
            <person name="Martin K."/>
            <person name="Maresca J.A."/>
            <person name="Copeland A."/>
            <person name="Lapidus A."/>
            <person name="Lucas S."/>
            <person name="Berry K.W."/>
            <person name="Glavina Del Rio T."/>
            <person name="Dalin E."/>
            <person name="Tice H."/>
            <person name="Pitluck S."/>
            <person name="Richardson P."/>
            <person name="Bruce D."/>
            <person name="Goodwin L."/>
            <person name="Han C."/>
            <person name="Detter J.C."/>
            <person name="Schmutz J."/>
            <person name="Brettin T."/>
            <person name="Land M."/>
            <person name="Hauser L."/>
            <person name="Kyrpides N.C."/>
            <person name="Ivanova N."/>
            <person name="Goker M."/>
            <person name="Woyke T."/>
            <person name="Klenk H.P."/>
            <person name="Bryant D.A."/>
        </authorList>
    </citation>
    <scope>NUCLEOTIDE SEQUENCE [LARGE SCALE GENOMIC DNA]</scope>
    <source>
        <strain evidence="2">ATCC 23779 / DSM 785 / 114-95</strain>
    </source>
</reference>
<dbReference type="AlphaFoldDB" id="A9B4A6"/>
<proteinExistence type="predicted"/>